<dbReference type="PANTHER" id="PTHR21071">
    <property type="entry name" value="UDP-N-ACETYLENOLPYRUVOYLGLUCOSAMINE REDUCTASE"/>
    <property type="match status" value="1"/>
</dbReference>
<keyword evidence="14 16" id="KW-0961">Cell wall biogenesis/degradation</keyword>
<name>A0A2H0UR59_9BACT</name>
<dbReference type="PANTHER" id="PTHR21071:SF4">
    <property type="entry name" value="UDP-N-ACETYLENOLPYRUVOYLGLUCOSAMINE REDUCTASE"/>
    <property type="match status" value="1"/>
</dbReference>
<dbReference type="InterPro" id="IPR016166">
    <property type="entry name" value="FAD-bd_PCMH"/>
</dbReference>
<dbReference type="GO" id="GO:0071949">
    <property type="term" value="F:FAD binding"/>
    <property type="evidence" value="ECO:0007669"/>
    <property type="project" value="InterPro"/>
</dbReference>
<evidence type="ECO:0000259" key="17">
    <source>
        <dbReference type="PROSITE" id="PS51387"/>
    </source>
</evidence>
<keyword evidence="13 16" id="KW-0131">Cell cycle</keyword>
<dbReference type="InterPro" id="IPR006094">
    <property type="entry name" value="Oxid_FAD_bind_N"/>
</dbReference>
<dbReference type="InterPro" id="IPR003170">
    <property type="entry name" value="MurB"/>
</dbReference>
<keyword evidence="9 16" id="KW-0521">NADP</keyword>
<feature type="domain" description="FAD-binding PCMH-type" evidence="17">
    <location>
        <begin position="15"/>
        <end position="184"/>
    </location>
</feature>
<dbReference type="Gene3D" id="3.30.43.10">
    <property type="entry name" value="Uridine Diphospho-n-acetylenolpyruvylglucosamine Reductase, domain 2"/>
    <property type="match status" value="1"/>
</dbReference>
<dbReference type="AlphaFoldDB" id="A0A2H0UR59"/>
<dbReference type="EMBL" id="PFAZ01000013">
    <property type="protein sequence ID" value="PIR88871.1"/>
    <property type="molecule type" value="Genomic_DNA"/>
</dbReference>
<keyword evidence="5 16" id="KW-0963">Cytoplasm</keyword>
<keyword evidence="7 16" id="KW-0285">Flavoprotein</keyword>
<reference evidence="19" key="1">
    <citation type="submission" date="2017-09" db="EMBL/GenBank/DDBJ databases">
        <title>Depth-based differentiation of microbial function through sediment-hosted aquifers and enrichment of novel symbionts in the deep terrestrial subsurface.</title>
        <authorList>
            <person name="Probst A.J."/>
            <person name="Ladd B."/>
            <person name="Jarett J.K."/>
            <person name="Geller-Mcgrath D.E."/>
            <person name="Sieber C.M.K."/>
            <person name="Emerson J.B."/>
            <person name="Anantharaman K."/>
            <person name="Thomas B.C."/>
            <person name="Malmstrom R."/>
            <person name="Stieglmeier M."/>
            <person name="Klingl A."/>
            <person name="Woyke T."/>
            <person name="Ryan C.M."/>
            <person name="Banfield J.F."/>
        </authorList>
    </citation>
    <scope>NUCLEOTIDE SEQUENCE [LARGE SCALE GENOMIC DNA]</scope>
</reference>
<dbReference type="GO" id="GO:0005829">
    <property type="term" value="C:cytosol"/>
    <property type="evidence" value="ECO:0007669"/>
    <property type="project" value="TreeGrafter"/>
</dbReference>
<evidence type="ECO:0000256" key="5">
    <source>
        <dbReference type="ARBA" id="ARBA00022490"/>
    </source>
</evidence>
<dbReference type="PROSITE" id="PS51387">
    <property type="entry name" value="FAD_PCMH"/>
    <property type="match status" value="1"/>
</dbReference>
<evidence type="ECO:0000256" key="2">
    <source>
        <dbReference type="ARBA" id="ARBA00003921"/>
    </source>
</evidence>
<proteinExistence type="inferred from homology"/>
<dbReference type="HAMAP" id="MF_00037">
    <property type="entry name" value="MurB"/>
    <property type="match status" value="1"/>
</dbReference>
<dbReference type="UniPathway" id="UPA00219"/>
<accession>A0A2H0UR59</accession>
<dbReference type="InterPro" id="IPR036635">
    <property type="entry name" value="MurB_C_sf"/>
</dbReference>
<dbReference type="GO" id="GO:0008762">
    <property type="term" value="F:UDP-N-acetylmuramate dehydrogenase activity"/>
    <property type="evidence" value="ECO:0007669"/>
    <property type="project" value="UniProtKB-UniRule"/>
</dbReference>
<evidence type="ECO:0000256" key="14">
    <source>
        <dbReference type="ARBA" id="ARBA00023316"/>
    </source>
</evidence>
<dbReference type="Pfam" id="PF01565">
    <property type="entry name" value="FAD_binding_4"/>
    <property type="match status" value="1"/>
</dbReference>
<evidence type="ECO:0000256" key="6">
    <source>
        <dbReference type="ARBA" id="ARBA00022618"/>
    </source>
</evidence>
<dbReference type="InterPro" id="IPR016167">
    <property type="entry name" value="FAD-bd_PCMH_sub1"/>
</dbReference>
<evidence type="ECO:0000313" key="19">
    <source>
        <dbReference type="Proteomes" id="UP000231157"/>
    </source>
</evidence>
<keyword evidence="10 16" id="KW-0133">Cell shape</keyword>
<comment type="pathway">
    <text evidence="4 16">Cell wall biogenesis; peptidoglycan biosynthesis.</text>
</comment>
<evidence type="ECO:0000313" key="18">
    <source>
        <dbReference type="EMBL" id="PIR88871.1"/>
    </source>
</evidence>
<dbReference type="Pfam" id="PF02873">
    <property type="entry name" value="MurB_C"/>
    <property type="match status" value="1"/>
</dbReference>
<dbReference type="GO" id="GO:0051301">
    <property type="term" value="P:cell division"/>
    <property type="evidence" value="ECO:0007669"/>
    <property type="project" value="UniProtKB-KW"/>
</dbReference>
<feature type="active site" evidence="16">
    <location>
        <position position="161"/>
    </location>
</feature>
<comment type="similarity">
    <text evidence="16">Belongs to the MurB family.</text>
</comment>
<dbReference type="InterPro" id="IPR011601">
    <property type="entry name" value="MurB_C"/>
</dbReference>
<evidence type="ECO:0000256" key="12">
    <source>
        <dbReference type="ARBA" id="ARBA00023002"/>
    </source>
</evidence>
<evidence type="ECO:0000256" key="9">
    <source>
        <dbReference type="ARBA" id="ARBA00022857"/>
    </source>
</evidence>
<keyword evidence="8 16" id="KW-0274">FAD</keyword>
<keyword evidence="12 16" id="KW-0560">Oxidoreductase</keyword>
<keyword evidence="11 16" id="KW-0573">Peptidoglycan synthesis</keyword>
<protein>
    <recommendedName>
        <fullName evidence="16">UDP-N-acetylenolpyruvoylglucosamine reductase</fullName>
        <ecNumber evidence="16">1.3.1.98</ecNumber>
    </recommendedName>
    <alternativeName>
        <fullName evidence="16">UDP-N-acetylmuramate dehydrogenase</fullName>
    </alternativeName>
</protein>
<dbReference type="SUPFAM" id="SSF56194">
    <property type="entry name" value="Uridine diphospho-N-Acetylenolpyruvylglucosamine reductase, MurB, C-terminal domain"/>
    <property type="match status" value="1"/>
</dbReference>
<dbReference type="EC" id="1.3.1.98" evidence="16"/>
<feature type="active site" description="Proton donor" evidence="16">
    <location>
        <position position="213"/>
    </location>
</feature>
<comment type="caution">
    <text evidence="18">The sequence shown here is derived from an EMBL/GenBank/DDBJ whole genome shotgun (WGS) entry which is preliminary data.</text>
</comment>
<comment type="catalytic activity">
    <reaction evidence="15 16">
        <text>UDP-N-acetyl-alpha-D-muramate + NADP(+) = UDP-N-acetyl-3-O-(1-carboxyvinyl)-alpha-D-glucosamine + NADPH + H(+)</text>
        <dbReference type="Rhea" id="RHEA:12248"/>
        <dbReference type="ChEBI" id="CHEBI:15378"/>
        <dbReference type="ChEBI" id="CHEBI:57783"/>
        <dbReference type="ChEBI" id="CHEBI:58349"/>
        <dbReference type="ChEBI" id="CHEBI:68483"/>
        <dbReference type="ChEBI" id="CHEBI:70757"/>
        <dbReference type="EC" id="1.3.1.98"/>
    </reaction>
</comment>
<dbReference type="GO" id="GO:0009252">
    <property type="term" value="P:peptidoglycan biosynthetic process"/>
    <property type="evidence" value="ECO:0007669"/>
    <property type="project" value="UniProtKB-UniRule"/>
</dbReference>
<comment type="cofactor">
    <cofactor evidence="1 16">
        <name>FAD</name>
        <dbReference type="ChEBI" id="CHEBI:57692"/>
    </cofactor>
</comment>
<evidence type="ECO:0000256" key="15">
    <source>
        <dbReference type="ARBA" id="ARBA00048914"/>
    </source>
</evidence>
<organism evidence="18 19">
    <name type="scientific">Candidatus Harrisonbacteria bacterium CG10_big_fil_rev_8_21_14_0_10_40_38</name>
    <dbReference type="NCBI Taxonomy" id="1974583"/>
    <lineage>
        <taxon>Bacteria</taxon>
        <taxon>Candidatus Harrisoniibacteriota</taxon>
    </lineage>
</organism>
<evidence type="ECO:0000256" key="8">
    <source>
        <dbReference type="ARBA" id="ARBA00022827"/>
    </source>
</evidence>
<evidence type="ECO:0000256" key="11">
    <source>
        <dbReference type="ARBA" id="ARBA00022984"/>
    </source>
</evidence>
<evidence type="ECO:0000256" key="7">
    <source>
        <dbReference type="ARBA" id="ARBA00022630"/>
    </source>
</evidence>
<dbReference type="SUPFAM" id="SSF56176">
    <property type="entry name" value="FAD-binding/transporter-associated domain-like"/>
    <property type="match status" value="1"/>
</dbReference>
<dbReference type="GO" id="GO:0071555">
    <property type="term" value="P:cell wall organization"/>
    <property type="evidence" value="ECO:0007669"/>
    <property type="project" value="UniProtKB-KW"/>
</dbReference>
<evidence type="ECO:0000256" key="13">
    <source>
        <dbReference type="ARBA" id="ARBA00023306"/>
    </source>
</evidence>
<dbReference type="InterPro" id="IPR016169">
    <property type="entry name" value="FAD-bd_PCMH_sub2"/>
</dbReference>
<dbReference type="NCBIfam" id="TIGR00179">
    <property type="entry name" value="murB"/>
    <property type="match status" value="1"/>
</dbReference>
<dbReference type="GO" id="GO:0008360">
    <property type="term" value="P:regulation of cell shape"/>
    <property type="evidence" value="ECO:0007669"/>
    <property type="project" value="UniProtKB-KW"/>
</dbReference>
<evidence type="ECO:0000256" key="1">
    <source>
        <dbReference type="ARBA" id="ARBA00001974"/>
    </source>
</evidence>
<comment type="subcellular location">
    <subcellularLocation>
        <location evidence="3 16">Cytoplasm</location>
    </subcellularLocation>
</comment>
<dbReference type="Gene3D" id="3.30.465.10">
    <property type="match status" value="1"/>
</dbReference>
<dbReference type="Proteomes" id="UP000231157">
    <property type="component" value="Unassembled WGS sequence"/>
</dbReference>
<evidence type="ECO:0000256" key="3">
    <source>
        <dbReference type="ARBA" id="ARBA00004496"/>
    </source>
</evidence>
<sequence>MFKQGINLSEHTSYRIGGPARYFCTAKNVEEIEKAVLRASNEKLPIFVLGGGTNIVFSDDGYDGVILKPSLSRLEDKNGLVFVEGSVLMTDLLDFAATKGLSGLEWAGGLPGTLGGAIRGNAGAFGGEIKDSIVEVVSLRIQDGKTYLMRRTATQCNFGYRNSVFKTSPYQEIILFATLKMGKGSKKEIRNSIEEKIAYRFSRHPMEYPNAGSMFKNVPVHQFSEDVFSELASHVKTDPFPVIPAAYLISQTDLRGVGIGGAMISPKHPNFIVNVLHATAADISSLANLVEATIHDKFGVDLEREVMYV</sequence>
<dbReference type="Gene3D" id="3.90.78.10">
    <property type="entry name" value="UDP-N-acetylenolpyruvoylglucosamine reductase, C-terminal domain"/>
    <property type="match status" value="1"/>
</dbReference>
<evidence type="ECO:0000256" key="4">
    <source>
        <dbReference type="ARBA" id="ARBA00004752"/>
    </source>
</evidence>
<feature type="active site" evidence="16">
    <location>
        <position position="305"/>
    </location>
</feature>
<gene>
    <name evidence="16 18" type="primary">murB</name>
    <name evidence="18" type="ORF">COU07_04110</name>
</gene>
<dbReference type="InterPro" id="IPR036318">
    <property type="entry name" value="FAD-bd_PCMH-like_sf"/>
</dbReference>
<keyword evidence="6 16" id="KW-0132">Cell division</keyword>
<evidence type="ECO:0000256" key="10">
    <source>
        <dbReference type="ARBA" id="ARBA00022960"/>
    </source>
</evidence>
<evidence type="ECO:0000256" key="16">
    <source>
        <dbReference type="HAMAP-Rule" id="MF_00037"/>
    </source>
</evidence>
<comment type="function">
    <text evidence="2 16">Cell wall formation.</text>
</comment>